<evidence type="ECO:0000256" key="2">
    <source>
        <dbReference type="ARBA" id="ARBA00023125"/>
    </source>
</evidence>
<dbReference type="Pfam" id="PF12833">
    <property type="entry name" value="HTH_18"/>
    <property type="match status" value="1"/>
</dbReference>
<evidence type="ECO:0000256" key="3">
    <source>
        <dbReference type="ARBA" id="ARBA00023163"/>
    </source>
</evidence>
<accession>A0A949WU24</accession>
<sequence length="261" mass="31051">MVKEKNKISFYHKINIEIVQGKSYHNFPKHSHNSFCIGIVMDGKIRLNFKGQEYLLEKNNAYFIPPFVEHKIDTINKMQYEYIVICLNNDLVVQYNNILLHNYVHNDKKVGLRILDILKRFDSTDNYLQLENDIKHFLRENMQKFSSFAKPIASTEVLLAVNFIKEHLEESFDLNKISDYTHISKYHLLRIFEKQMGVAPYHFYIQEKVKKIRQELLKNQTPANLAYNLNFSDQSHLCNTFKKYIGLTPIEFKKSYKEDTN</sequence>
<dbReference type="PANTHER" id="PTHR46796">
    <property type="entry name" value="HTH-TYPE TRANSCRIPTIONAL ACTIVATOR RHAS-RELATED"/>
    <property type="match status" value="1"/>
</dbReference>
<dbReference type="Pfam" id="PF02311">
    <property type="entry name" value="AraC_binding"/>
    <property type="match status" value="1"/>
</dbReference>
<dbReference type="PROSITE" id="PS01124">
    <property type="entry name" value="HTH_ARAC_FAMILY_2"/>
    <property type="match status" value="1"/>
</dbReference>
<keyword evidence="6" id="KW-1185">Reference proteome</keyword>
<dbReference type="SMART" id="SM00342">
    <property type="entry name" value="HTH_ARAC"/>
    <property type="match status" value="1"/>
</dbReference>
<dbReference type="GO" id="GO:0003700">
    <property type="term" value="F:DNA-binding transcription factor activity"/>
    <property type="evidence" value="ECO:0007669"/>
    <property type="project" value="InterPro"/>
</dbReference>
<dbReference type="Proteomes" id="UP000694308">
    <property type="component" value="Unassembled WGS sequence"/>
</dbReference>
<organism evidence="5 6">
    <name type="scientific">Clostridium thailandense</name>
    <dbReference type="NCBI Taxonomy" id="2794346"/>
    <lineage>
        <taxon>Bacteria</taxon>
        <taxon>Bacillati</taxon>
        <taxon>Bacillota</taxon>
        <taxon>Clostridia</taxon>
        <taxon>Eubacteriales</taxon>
        <taxon>Clostridiaceae</taxon>
        <taxon>Clostridium</taxon>
    </lineage>
</organism>
<dbReference type="InterPro" id="IPR018060">
    <property type="entry name" value="HTH_AraC"/>
</dbReference>
<comment type="caution">
    <text evidence="5">The sequence shown here is derived from an EMBL/GenBank/DDBJ whole genome shotgun (WGS) entry which is preliminary data.</text>
</comment>
<dbReference type="GO" id="GO:0043565">
    <property type="term" value="F:sequence-specific DNA binding"/>
    <property type="evidence" value="ECO:0007669"/>
    <property type="project" value="InterPro"/>
</dbReference>
<keyword evidence="3" id="KW-0804">Transcription</keyword>
<dbReference type="InterPro" id="IPR050204">
    <property type="entry name" value="AraC_XylS_family_regulators"/>
</dbReference>
<dbReference type="RefSeq" id="WP_218323940.1">
    <property type="nucleotide sequence ID" value="NZ_JAEEGC010000218.1"/>
</dbReference>
<keyword evidence="1" id="KW-0805">Transcription regulation</keyword>
<dbReference type="AlphaFoldDB" id="A0A949WU24"/>
<gene>
    <name evidence="5" type="ORF">I6U48_28740</name>
</gene>
<dbReference type="InterPro" id="IPR003313">
    <property type="entry name" value="AraC-bd"/>
</dbReference>
<feature type="domain" description="HTH araC/xylS-type" evidence="4">
    <location>
        <begin position="158"/>
        <end position="255"/>
    </location>
</feature>
<evidence type="ECO:0000259" key="4">
    <source>
        <dbReference type="PROSITE" id="PS01124"/>
    </source>
</evidence>
<name>A0A949WU24_9CLOT</name>
<evidence type="ECO:0000313" key="5">
    <source>
        <dbReference type="EMBL" id="MBV7276861.1"/>
    </source>
</evidence>
<evidence type="ECO:0000313" key="6">
    <source>
        <dbReference type="Proteomes" id="UP000694308"/>
    </source>
</evidence>
<protein>
    <submittedName>
        <fullName evidence="5">Helix-turn-helix transcriptional regulator</fullName>
    </submittedName>
</protein>
<reference evidence="5" key="1">
    <citation type="submission" date="2020-12" db="EMBL/GenBank/DDBJ databases">
        <title>Clostridium thailandense sp. nov., a novel acetogenic bacterium isolated from peat land soil in Thailand.</title>
        <authorList>
            <person name="Chaikitkaew S."/>
            <person name="Birkeland N.K."/>
        </authorList>
    </citation>
    <scope>NUCLEOTIDE SEQUENCE</scope>
    <source>
        <strain evidence="5">PL3</strain>
    </source>
</reference>
<keyword evidence="2" id="KW-0238">DNA-binding</keyword>
<evidence type="ECO:0000256" key="1">
    <source>
        <dbReference type="ARBA" id="ARBA00023015"/>
    </source>
</evidence>
<proteinExistence type="predicted"/>
<dbReference type="EMBL" id="JAEEGC010000218">
    <property type="protein sequence ID" value="MBV7276861.1"/>
    <property type="molecule type" value="Genomic_DNA"/>
</dbReference>